<sequence length="423" mass="45271">MPIDLTPAGKASPYPPGGPRLLPWLGMWAACNAIGAPIGLLLWPTGVPATGTWFWFCILGIPNLLFAVLLGTARASYEAIWMHACYRNYARQKWLVRKVRQAQRPLQVLGVGYCLPLGANSLASVMIDAKPLTKAQPPRYGSGLPVHNRFDDESFTPLLVDGEDPPASGSEIKPADRVATTVLKLEEALATLAASLHALSQYGPVYAPTVRVVARPEHATLRAQQVREALRRAGLPPLECLATPVEDGLMVADAWLDAKDRRAVLVVGAEWHDSSPPVGSTEGCVAVLLNPGFYQLPEPVRVLGTLHRPVTGEANALGDLLQLALIWGSAESSSVPCAWITGLDSRQDSALIAAWKATSQEQLSEADAVRRPDHVVGDAGPLNPWLSVVAAITGGMEGPQLIMDRAQAAVLYVTPSSHDESDQ</sequence>
<dbReference type="OrthoDB" id="8951952at2"/>
<keyword evidence="1" id="KW-1133">Transmembrane helix</keyword>
<protein>
    <recommendedName>
        <fullName evidence="3">Transmembrane protein</fullName>
    </recommendedName>
</protein>
<dbReference type="HOGENOM" id="CLU_672089_0_0_4"/>
<dbReference type="KEGG" id="reu:Reut_A0017"/>
<feature type="transmembrane region" description="Helical" evidence="1">
    <location>
        <begin position="53"/>
        <end position="73"/>
    </location>
</feature>
<dbReference type="EMBL" id="CP000090">
    <property type="protein sequence ID" value="AAZ59399.1"/>
    <property type="molecule type" value="Genomic_DNA"/>
</dbReference>
<gene>
    <name evidence="2" type="ordered locus">Reut_A0017</name>
</gene>
<evidence type="ECO:0008006" key="3">
    <source>
        <dbReference type="Google" id="ProtNLM"/>
    </source>
</evidence>
<dbReference type="eggNOG" id="ENOG5032M62">
    <property type="taxonomic scope" value="Bacteria"/>
</dbReference>
<dbReference type="STRING" id="264198.Reut_A0017"/>
<reference evidence="2" key="1">
    <citation type="submission" date="2005-08" db="EMBL/GenBank/DDBJ databases">
        <title>Complete sequence of Chromosome1 of Ralstonia eutropha JMP134.</title>
        <authorList>
            <person name="Copeland A."/>
            <person name="Lucas S."/>
            <person name="Lapidus A."/>
            <person name="Barry K."/>
            <person name="Detter J.C."/>
            <person name="Glavina T."/>
            <person name="Hammon N."/>
            <person name="Israni S."/>
            <person name="Pitluck S."/>
            <person name="Goltsman E."/>
            <person name="Martinez M."/>
            <person name="Schmutz J."/>
            <person name="Larimer F."/>
            <person name="Land M."/>
            <person name="Lykidis A."/>
            <person name="Richardson P."/>
        </authorList>
    </citation>
    <scope>NUCLEOTIDE SEQUENCE</scope>
    <source>
        <strain evidence="2">JMP134</strain>
    </source>
</reference>
<keyword evidence="1" id="KW-0472">Membrane</keyword>
<evidence type="ECO:0000256" key="1">
    <source>
        <dbReference type="SAM" id="Phobius"/>
    </source>
</evidence>
<organism evidence="2">
    <name type="scientific">Cupriavidus pinatubonensis (strain JMP 134 / LMG 1197)</name>
    <name type="common">Cupriavidus necator (strain JMP 134)</name>
    <dbReference type="NCBI Taxonomy" id="264198"/>
    <lineage>
        <taxon>Bacteria</taxon>
        <taxon>Pseudomonadati</taxon>
        <taxon>Pseudomonadota</taxon>
        <taxon>Betaproteobacteria</taxon>
        <taxon>Burkholderiales</taxon>
        <taxon>Burkholderiaceae</taxon>
        <taxon>Cupriavidus</taxon>
    </lineage>
</organism>
<feature type="transmembrane region" description="Helical" evidence="1">
    <location>
        <begin position="21"/>
        <end position="41"/>
    </location>
</feature>
<dbReference type="AlphaFoldDB" id="Q477N4"/>
<proteinExistence type="predicted"/>
<name>Q477N4_CUPPJ</name>
<accession>Q477N4</accession>
<keyword evidence="1" id="KW-0812">Transmembrane</keyword>
<evidence type="ECO:0000313" key="2">
    <source>
        <dbReference type="EMBL" id="AAZ59399.1"/>
    </source>
</evidence>